<dbReference type="Proteomes" id="UP000525078">
    <property type="component" value="Unassembled WGS sequence"/>
</dbReference>
<evidence type="ECO:0000313" key="2">
    <source>
        <dbReference type="EMBL" id="KAF4360375.1"/>
    </source>
</evidence>
<gene>
    <name evidence="2" type="ORF">F8388_019461</name>
</gene>
<accession>A0A7J6EPS5</accession>
<organism evidence="2 3">
    <name type="scientific">Cannabis sativa</name>
    <name type="common">Hemp</name>
    <name type="synonym">Marijuana</name>
    <dbReference type="NCBI Taxonomy" id="3483"/>
    <lineage>
        <taxon>Eukaryota</taxon>
        <taxon>Viridiplantae</taxon>
        <taxon>Streptophyta</taxon>
        <taxon>Embryophyta</taxon>
        <taxon>Tracheophyta</taxon>
        <taxon>Spermatophyta</taxon>
        <taxon>Magnoliopsida</taxon>
        <taxon>eudicotyledons</taxon>
        <taxon>Gunneridae</taxon>
        <taxon>Pentapetalae</taxon>
        <taxon>rosids</taxon>
        <taxon>fabids</taxon>
        <taxon>Rosales</taxon>
        <taxon>Cannabaceae</taxon>
        <taxon>Cannabis</taxon>
    </lineage>
</organism>
<name>A0A7J6EPS5_CANSA</name>
<comment type="caution">
    <text evidence="2">The sequence shown here is derived from an EMBL/GenBank/DDBJ whole genome shotgun (WGS) entry which is preliminary data.</text>
</comment>
<dbReference type="AlphaFoldDB" id="A0A7J6EPS5"/>
<sequence>MEVVTGSDEMEVMVIWILMLVRVEDGELNVAESYWARLGLVPYLIRTFELSFSPYLLYSQEHILKSFEDLFTYSRNIGKVVVLTDTDSDFDREVPDASSLIPVTVAEEYYGQDVDDHDAIGLAVDAEEVPVIGYALAQLVNDDDGPSLLGGESRTAPDLEDPNKRCRVDLGSDDEEGTIIPRNICVHSNPSTIERHVEALLSPLDERRLHELGCAASSDDLVSSIYRALSDAIFIRRDRKQLDKENTVLKKSNKVLQEENKKVIEKLNTLQKKIEETDKELVNEKGEISWFVCSAR</sequence>
<feature type="coiled-coil region" evidence="1">
    <location>
        <begin position="239"/>
        <end position="287"/>
    </location>
</feature>
<dbReference type="EMBL" id="JAATIP010000204">
    <property type="protein sequence ID" value="KAF4360375.1"/>
    <property type="molecule type" value="Genomic_DNA"/>
</dbReference>
<keyword evidence="1" id="KW-0175">Coiled coil</keyword>
<evidence type="ECO:0000256" key="1">
    <source>
        <dbReference type="SAM" id="Coils"/>
    </source>
</evidence>
<protein>
    <submittedName>
        <fullName evidence="2">Uncharacterized protein</fullName>
    </submittedName>
</protein>
<evidence type="ECO:0000313" key="3">
    <source>
        <dbReference type="Proteomes" id="UP000525078"/>
    </source>
</evidence>
<reference evidence="2 3" key="1">
    <citation type="journal article" date="2020" name="bioRxiv">
        <title>Sequence and annotation of 42 cannabis genomes reveals extensive copy number variation in cannabinoid synthesis and pathogen resistance genes.</title>
        <authorList>
            <person name="Mckernan K.J."/>
            <person name="Helbert Y."/>
            <person name="Kane L.T."/>
            <person name="Ebling H."/>
            <person name="Zhang L."/>
            <person name="Liu B."/>
            <person name="Eaton Z."/>
            <person name="Mclaughlin S."/>
            <person name="Kingan S."/>
            <person name="Baybayan P."/>
            <person name="Concepcion G."/>
            <person name="Jordan M."/>
            <person name="Riva A."/>
            <person name="Barbazuk W."/>
            <person name="Harkins T."/>
        </authorList>
    </citation>
    <scope>NUCLEOTIDE SEQUENCE [LARGE SCALE GENOMIC DNA]</scope>
    <source>
        <strain evidence="3">cv. Jamaican Lion 4</strain>
        <tissue evidence="2">Leaf</tissue>
    </source>
</reference>
<proteinExistence type="predicted"/>